<keyword evidence="7" id="KW-0067">ATP-binding</keyword>
<keyword evidence="4" id="KW-0808">Transferase</keyword>
<feature type="region of interest" description="Disordered" evidence="9">
    <location>
        <begin position="470"/>
        <end position="491"/>
    </location>
</feature>
<protein>
    <recommendedName>
        <fullName evidence="2">histidine kinase</fullName>
        <ecNumber evidence="2">2.7.13.3</ecNumber>
    </recommendedName>
</protein>
<dbReference type="GO" id="GO:0016020">
    <property type="term" value="C:membrane"/>
    <property type="evidence" value="ECO:0007669"/>
    <property type="project" value="InterPro"/>
</dbReference>
<evidence type="ECO:0000313" key="14">
    <source>
        <dbReference type="Proteomes" id="UP000249304"/>
    </source>
</evidence>
<dbReference type="EC" id="2.7.13.3" evidence="2"/>
<feature type="domain" description="Signal transduction histidine kinase subgroup 3 dimerisation and phosphoacceptor" evidence="12">
    <location>
        <begin position="185"/>
        <end position="249"/>
    </location>
</feature>
<keyword evidence="10" id="KW-1133">Transmembrane helix</keyword>
<dbReference type="InterPro" id="IPR003594">
    <property type="entry name" value="HATPase_dom"/>
</dbReference>
<dbReference type="AlphaFoldDB" id="A0A2W2EAG6"/>
<evidence type="ECO:0000313" key="13">
    <source>
        <dbReference type="EMBL" id="PZG14105.1"/>
    </source>
</evidence>
<comment type="catalytic activity">
    <reaction evidence="1">
        <text>ATP + protein L-histidine = ADP + protein N-phospho-L-histidine.</text>
        <dbReference type="EC" id="2.7.13.3"/>
    </reaction>
</comment>
<keyword evidence="10" id="KW-0812">Transmembrane</keyword>
<keyword evidence="10" id="KW-0472">Membrane</keyword>
<evidence type="ECO:0000256" key="3">
    <source>
        <dbReference type="ARBA" id="ARBA00022553"/>
    </source>
</evidence>
<accession>A0A2W2EAG6</accession>
<feature type="domain" description="Histidine kinase/HSP90-like ATPase" evidence="11">
    <location>
        <begin position="291"/>
        <end position="386"/>
    </location>
</feature>
<sequence>MRRVKRLAESERGADLLSWLVISVPVFIADEPFGPGRAAPLAARAVAALLLASAVAAGRRHPVVAAAVPAAMGLAATAELYTTGFTIAQVLLAFLLGRRAPALRTGLLFFGGVCLAGLALVTFTPGVRLSEWLSMLATALLTIMLPWLTGRYARQHDEIVRAGWELAERLEREQHLAGERARLLERSRIAGDMHDSLGHELSLIALRAAALQVDPRLDPPARQAAGELRAAAARATERLREVIGVLREGGEPAPVLPSDDPVAALVDRAAAAGMAVTLEGELDSLPPMADRAVYRVVQEALTNAAKHAPGASVTVRLGMDRDAGEAVVTVTNTAPPHGPPPRAGSAGHGLIGLDERVRLAGGHLRAGPAHAGLADGGFVVGARLPLVPGAAAGPVGAPPDARRELALARRKVRRSVIDAIWMPVAAATALLALTFGFDVYAARRSVLPAGVYAQMRVGESLPAVEPRLPAYQAERDRRPDGSPQDPPGTDECRFYRTTARSLWPVYRLCFTDGRLTHKDEVRWQDRRRLSG</sequence>
<dbReference type="Pfam" id="PF07730">
    <property type="entry name" value="HisKA_3"/>
    <property type="match status" value="1"/>
</dbReference>
<dbReference type="Gene3D" id="3.30.565.10">
    <property type="entry name" value="Histidine kinase-like ATPase, C-terminal domain"/>
    <property type="match status" value="1"/>
</dbReference>
<dbReference type="InterPro" id="IPR050482">
    <property type="entry name" value="Sensor_HK_TwoCompSys"/>
</dbReference>
<evidence type="ECO:0000256" key="6">
    <source>
        <dbReference type="ARBA" id="ARBA00022777"/>
    </source>
</evidence>
<comment type="caution">
    <text evidence="13">The sequence shown here is derived from an EMBL/GenBank/DDBJ whole genome shotgun (WGS) entry which is preliminary data.</text>
</comment>
<dbReference type="Pfam" id="PF02518">
    <property type="entry name" value="HATPase_c"/>
    <property type="match status" value="1"/>
</dbReference>
<evidence type="ECO:0000256" key="1">
    <source>
        <dbReference type="ARBA" id="ARBA00000085"/>
    </source>
</evidence>
<dbReference type="OrthoDB" id="227596at2"/>
<dbReference type="CDD" id="cd16917">
    <property type="entry name" value="HATPase_UhpB-NarQ-NarX-like"/>
    <property type="match status" value="1"/>
</dbReference>
<evidence type="ECO:0000256" key="10">
    <source>
        <dbReference type="SAM" id="Phobius"/>
    </source>
</evidence>
<feature type="transmembrane region" description="Helical" evidence="10">
    <location>
        <begin position="107"/>
        <end position="126"/>
    </location>
</feature>
<evidence type="ECO:0000256" key="5">
    <source>
        <dbReference type="ARBA" id="ARBA00022741"/>
    </source>
</evidence>
<keyword evidence="14" id="KW-1185">Reference proteome</keyword>
<evidence type="ECO:0000259" key="11">
    <source>
        <dbReference type="Pfam" id="PF02518"/>
    </source>
</evidence>
<gene>
    <name evidence="13" type="ORF">C1J01_28015</name>
</gene>
<dbReference type="PANTHER" id="PTHR24421:SF10">
    <property type="entry name" value="NITRATE_NITRITE SENSOR PROTEIN NARQ"/>
    <property type="match status" value="1"/>
</dbReference>
<dbReference type="RefSeq" id="WP_111181966.1">
    <property type="nucleotide sequence ID" value="NZ_POUD01000137.1"/>
</dbReference>
<dbReference type="PANTHER" id="PTHR24421">
    <property type="entry name" value="NITRATE/NITRITE SENSOR PROTEIN NARX-RELATED"/>
    <property type="match status" value="1"/>
</dbReference>
<evidence type="ECO:0000259" key="12">
    <source>
        <dbReference type="Pfam" id="PF07730"/>
    </source>
</evidence>
<dbReference type="GO" id="GO:0005524">
    <property type="term" value="F:ATP binding"/>
    <property type="evidence" value="ECO:0007669"/>
    <property type="project" value="UniProtKB-KW"/>
</dbReference>
<feature type="transmembrane region" description="Helical" evidence="10">
    <location>
        <begin position="419"/>
        <end position="437"/>
    </location>
</feature>
<dbReference type="InterPro" id="IPR036890">
    <property type="entry name" value="HATPase_C_sf"/>
</dbReference>
<keyword evidence="3" id="KW-0597">Phosphoprotein</keyword>
<dbReference type="Gene3D" id="1.20.5.1930">
    <property type="match status" value="1"/>
</dbReference>
<dbReference type="EMBL" id="POUD01000137">
    <property type="protein sequence ID" value="PZG14105.1"/>
    <property type="molecule type" value="Genomic_DNA"/>
</dbReference>
<evidence type="ECO:0000256" key="2">
    <source>
        <dbReference type="ARBA" id="ARBA00012438"/>
    </source>
</evidence>
<dbReference type="GO" id="GO:0046983">
    <property type="term" value="F:protein dimerization activity"/>
    <property type="evidence" value="ECO:0007669"/>
    <property type="project" value="InterPro"/>
</dbReference>
<dbReference type="SUPFAM" id="SSF55874">
    <property type="entry name" value="ATPase domain of HSP90 chaperone/DNA topoisomerase II/histidine kinase"/>
    <property type="match status" value="1"/>
</dbReference>
<organism evidence="13 14">
    <name type="scientific">Nonomuraea aridisoli</name>
    <dbReference type="NCBI Taxonomy" id="2070368"/>
    <lineage>
        <taxon>Bacteria</taxon>
        <taxon>Bacillati</taxon>
        <taxon>Actinomycetota</taxon>
        <taxon>Actinomycetes</taxon>
        <taxon>Streptosporangiales</taxon>
        <taxon>Streptosporangiaceae</taxon>
        <taxon>Nonomuraea</taxon>
    </lineage>
</organism>
<feature type="transmembrane region" description="Helical" evidence="10">
    <location>
        <begin position="70"/>
        <end position="95"/>
    </location>
</feature>
<dbReference type="GO" id="GO:0000155">
    <property type="term" value="F:phosphorelay sensor kinase activity"/>
    <property type="evidence" value="ECO:0007669"/>
    <property type="project" value="InterPro"/>
</dbReference>
<keyword evidence="5" id="KW-0547">Nucleotide-binding</keyword>
<keyword evidence="6 13" id="KW-0418">Kinase</keyword>
<evidence type="ECO:0000256" key="7">
    <source>
        <dbReference type="ARBA" id="ARBA00022840"/>
    </source>
</evidence>
<feature type="transmembrane region" description="Helical" evidence="10">
    <location>
        <begin position="41"/>
        <end position="58"/>
    </location>
</feature>
<evidence type="ECO:0000256" key="9">
    <source>
        <dbReference type="SAM" id="MobiDB-lite"/>
    </source>
</evidence>
<evidence type="ECO:0000256" key="8">
    <source>
        <dbReference type="ARBA" id="ARBA00023012"/>
    </source>
</evidence>
<dbReference type="Proteomes" id="UP000249304">
    <property type="component" value="Unassembled WGS sequence"/>
</dbReference>
<name>A0A2W2EAG6_9ACTN</name>
<proteinExistence type="predicted"/>
<feature type="transmembrane region" description="Helical" evidence="10">
    <location>
        <begin position="132"/>
        <end position="149"/>
    </location>
</feature>
<reference evidence="13 14" key="1">
    <citation type="submission" date="2018-01" db="EMBL/GenBank/DDBJ databases">
        <title>Draft genome sequence of Nonomuraea sp. KC333.</title>
        <authorList>
            <person name="Sahin N."/>
            <person name="Saygin H."/>
            <person name="Ay H."/>
        </authorList>
    </citation>
    <scope>NUCLEOTIDE SEQUENCE [LARGE SCALE GENOMIC DNA]</scope>
    <source>
        <strain evidence="13 14">KC333</strain>
    </source>
</reference>
<evidence type="ECO:0000256" key="4">
    <source>
        <dbReference type="ARBA" id="ARBA00022679"/>
    </source>
</evidence>
<keyword evidence="8" id="KW-0902">Two-component regulatory system</keyword>
<dbReference type="InterPro" id="IPR011712">
    <property type="entry name" value="Sig_transdc_His_kin_sub3_dim/P"/>
</dbReference>